<evidence type="ECO:0000313" key="1">
    <source>
        <dbReference type="EMBL" id="BBQ30912.1"/>
    </source>
</evidence>
<evidence type="ECO:0000313" key="3">
    <source>
        <dbReference type="Proteomes" id="UP000515756"/>
    </source>
</evidence>
<protein>
    <submittedName>
        <fullName evidence="1">Uncharacterized protein</fullName>
    </submittedName>
</protein>
<reference evidence="2" key="2">
    <citation type="submission" date="2021-07" db="EMBL/GenBank/DDBJ databases">
        <title>Draft genome sequence of carbapenem-resistant Aeromonas spp. in Japan.</title>
        <authorList>
            <person name="Maehana S."/>
            <person name="Suzuki M."/>
            <person name="Kitasato H."/>
        </authorList>
    </citation>
    <scope>NUCLEOTIDE SEQUENCE</scope>
    <source>
        <strain evidence="2">KAM343</strain>
    </source>
</reference>
<organism evidence="1 3">
    <name type="scientific">Aeromonas caviae</name>
    <name type="common">Aeromonas punctata</name>
    <dbReference type="NCBI Taxonomy" id="648"/>
    <lineage>
        <taxon>Bacteria</taxon>
        <taxon>Pseudomonadati</taxon>
        <taxon>Pseudomonadota</taxon>
        <taxon>Gammaproteobacteria</taxon>
        <taxon>Aeromonadales</taxon>
        <taxon>Aeromonadaceae</taxon>
        <taxon>Aeromonas</taxon>
    </lineage>
</organism>
<gene>
    <name evidence="2" type="ORF">KAM343_36190</name>
    <name evidence="1" type="ORF">WP2W18E01_24940</name>
</gene>
<sequence>MLARAVMGRILLAITRHATSVPPAFPHRLRTHQQAEEHSNMPG</sequence>
<evidence type="ECO:0000313" key="2">
    <source>
        <dbReference type="EMBL" id="GJA42823.1"/>
    </source>
</evidence>
<name>A0A6S4TCK6_AERCA</name>
<dbReference type="AlphaFoldDB" id="A0A6S4TCK6"/>
<accession>A0A6S4TCK6</accession>
<proteinExistence type="predicted"/>
<dbReference type="Proteomes" id="UP000515756">
    <property type="component" value="Chromosome"/>
</dbReference>
<dbReference type="Proteomes" id="UP000886939">
    <property type="component" value="Unassembled WGS sequence"/>
</dbReference>
<dbReference type="EMBL" id="BPNI01000104">
    <property type="protein sequence ID" value="GJA42823.1"/>
    <property type="molecule type" value="Genomic_DNA"/>
</dbReference>
<reference evidence="1 3" key="1">
    <citation type="submission" date="2019-12" db="EMBL/GenBank/DDBJ databases">
        <title>complete genome sequences of Aeromonas caviae str. WP2-W18-ESBL-01 isolated from wastewater treatment plant effluent.</title>
        <authorList>
            <person name="Sekizuka T."/>
            <person name="Itokawa K."/>
            <person name="Yatsu K."/>
            <person name="Inamine Y."/>
            <person name="Kuroda M."/>
        </authorList>
    </citation>
    <scope>NUCLEOTIDE SEQUENCE [LARGE SCALE GENOMIC DNA]</scope>
    <source>
        <strain evidence="1 3">WP2-W18-ESBL-01</strain>
    </source>
</reference>
<dbReference type="EMBL" id="AP021927">
    <property type="protein sequence ID" value="BBQ30912.1"/>
    <property type="molecule type" value="Genomic_DNA"/>
</dbReference>